<name>A0ABS0B1K6_9BACT</name>
<proteinExistence type="predicted"/>
<keyword evidence="3" id="KW-1185">Reference proteome</keyword>
<gene>
    <name evidence="2" type="ORF">NEPTK9_001821</name>
</gene>
<comment type="caution">
    <text evidence="2">The sequence shown here is derived from an EMBL/GenBank/DDBJ whole genome shotgun (WGS) entry which is preliminary data.</text>
</comment>
<organism evidence="2 3">
    <name type="scientific">Candidatus Neptunichlamydia vexilliferae</name>
    <dbReference type="NCBI Taxonomy" id="1651774"/>
    <lineage>
        <taxon>Bacteria</taxon>
        <taxon>Pseudomonadati</taxon>
        <taxon>Chlamydiota</taxon>
        <taxon>Chlamydiia</taxon>
        <taxon>Parachlamydiales</taxon>
        <taxon>Simkaniaceae</taxon>
        <taxon>Candidatus Neptunichlamydia</taxon>
    </lineage>
</organism>
<dbReference type="EMBL" id="JAAEJV010000124">
    <property type="protein sequence ID" value="MBF5060287.1"/>
    <property type="molecule type" value="Genomic_DNA"/>
</dbReference>
<evidence type="ECO:0000313" key="3">
    <source>
        <dbReference type="Proteomes" id="UP001194714"/>
    </source>
</evidence>
<reference evidence="2 3" key="1">
    <citation type="submission" date="2020-01" db="EMBL/GenBank/DDBJ databases">
        <title>Draft genome sequence of Cand. Neptunochlamydia vexilliferae K9.</title>
        <authorList>
            <person name="Schulz F."/>
            <person name="Koestlbacher S."/>
            <person name="Wascher F."/>
            <person name="Pizzetti I."/>
            <person name="Horn M."/>
        </authorList>
    </citation>
    <scope>NUCLEOTIDE SEQUENCE [LARGE SCALE GENOMIC DNA]</scope>
    <source>
        <strain evidence="2 3">K9</strain>
    </source>
</reference>
<feature type="coiled-coil region" evidence="1">
    <location>
        <begin position="39"/>
        <end position="94"/>
    </location>
</feature>
<dbReference type="RefSeq" id="WP_194846997.1">
    <property type="nucleotide sequence ID" value="NZ_JAAEJV010000003.1"/>
</dbReference>
<dbReference type="Proteomes" id="UP001194714">
    <property type="component" value="Unassembled WGS sequence"/>
</dbReference>
<protein>
    <recommendedName>
        <fullName evidence="4">rRNA-processing protein</fullName>
    </recommendedName>
</protein>
<keyword evidence="1" id="KW-0175">Coiled coil</keyword>
<sequence>MPKTSKAKNMPARPDKTIDWLGKSREEWKHKTLNSKAQLKVAKQAQKRARASREKWKEECERLKAERAKNKITQAKQEVEIRKLKAALMQLEQEKED</sequence>
<evidence type="ECO:0000313" key="2">
    <source>
        <dbReference type="EMBL" id="MBF5060287.1"/>
    </source>
</evidence>
<evidence type="ECO:0000256" key="1">
    <source>
        <dbReference type="SAM" id="Coils"/>
    </source>
</evidence>
<evidence type="ECO:0008006" key="4">
    <source>
        <dbReference type="Google" id="ProtNLM"/>
    </source>
</evidence>
<accession>A0ABS0B1K6</accession>